<evidence type="ECO:0000256" key="2">
    <source>
        <dbReference type="ARBA" id="ARBA00022741"/>
    </source>
</evidence>
<dbReference type="InterPro" id="IPR043129">
    <property type="entry name" value="ATPase_NBD"/>
</dbReference>
<protein>
    <submittedName>
        <fullName evidence="6">Glucokinase</fullName>
        <ecNumber evidence="6">2.7.1.2</ecNumber>
    </submittedName>
</protein>
<dbReference type="GO" id="GO:0006096">
    <property type="term" value="P:glycolytic process"/>
    <property type="evidence" value="ECO:0007669"/>
    <property type="project" value="InterPro"/>
</dbReference>
<keyword evidence="3 6" id="KW-0418">Kinase</keyword>
<dbReference type="OrthoDB" id="9800595at2"/>
<dbReference type="PATRIC" id="fig|659018.3.peg.2005"/>
<dbReference type="GO" id="GO:0004340">
    <property type="term" value="F:glucokinase activity"/>
    <property type="evidence" value="ECO:0007669"/>
    <property type="project" value="UniProtKB-EC"/>
</dbReference>
<dbReference type="SUPFAM" id="SSF53067">
    <property type="entry name" value="Actin-like ATPase domain"/>
    <property type="match status" value="1"/>
</dbReference>
<dbReference type="EMBL" id="LDJP01000057">
    <property type="protein sequence ID" value="KRG84227.1"/>
    <property type="molecule type" value="Genomic_DNA"/>
</dbReference>
<dbReference type="InterPro" id="IPR050201">
    <property type="entry name" value="Bacterial_glucokinase"/>
</dbReference>
<evidence type="ECO:0000256" key="5">
    <source>
        <dbReference type="RuleBase" id="RU004046"/>
    </source>
</evidence>
<dbReference type="Gene3D" id="3.40.367.20">
    <property type="match status" value="1"/>
</dbReference>
<name>A0A0R0E341_9GAMM</name>
<reference evidence="6 7" key="1">
    <citation type="submission" date="2015-05" db="EMBL/GenBank/DDBJ databases">
        <title>Genome sequencing and analysis of members of genus Stenotrophomonas.</title>
        <authorList>
            <person name="Patil P.P."/>
            <person name="Midha S."/>
            <person name="Patil P.B."/>
        </authorList>
    </citation>
    <scope>NUCLEOTIDE SEQUENCE [LARGE SCALE GENOMIC DNA]</scope>
    <source>
        <strain evidence="6 7">JCM 16244</strain>
    </source>
</reference>
<keyword evidence="7" id="KW-1185">Reference proteome</keyword>
<dbReference type="STRING" id="659018.ABB34_09900"/>
<dbReference type="PANTHER" id="PTHR47690:SF1">
    <property type="entry name" value="GLUCOKINASE"/>
    <property type="match status" value="1"/>
</dbReference>
<sequence length="332" mass="34845">MPAHAPSTSAAQLIAADVGGTHVRVGLIRTSSDGSDAIEVLAYRKYRCADHSSLSAILADFAGHQPPVAECVIATAGYARDDGSVISINLPWPLSTHRIRDDLGFRAVHVVNDFEAVAHAAAHMDASQVLQLAGPAQAAHGPVLIVGPGTGLGAAVWIPAGKRTVVLATEAGQASLAPTTELEIAVLRHLLRERSHVSIEQVLSGPGLLRLHHALCAVRGATPTHTTPDAVSAAACDGSDALATETLELFCAFLGSAVGDMALFYGIQGGIYLAGGILPRFGPFIQNSRFVERFLNKGPMGEALQRIPVKLVEHGQLGVIGATRWYQARRNH</sequence>
<dbReference type="GO" id="GO:0005536">
    <property type="term" value="F:D-glucose binding"/>
    <property type="evidence" value="ECO:0007669"/>
    <property type="project" value="InterPro"/>
</dbReference>
<dbReference type="Proteomes" id="UP000050940">
    <property type="component" value="Unassembled WGS sequence"/>
</dbReference>
<dbReference type="GO" id="GO:0005829">
    <property type="term" value="C:cytosol"/>
    <property type="evidence" value="ECO:0007669"/>
    <property type="project" value="TreeGrafter"/>
</dbReference>
<dbReference type="EC" id="2.7.1.2" evidence="6"/>
<dbReference type="Pfam" id="PF02685">
    <property type="entry name" value="Glucokinase"/>
    <property type="match status" value="1"/>
</dbReference>
<evidence type="ECO:0000313" key="6">
    <source>
        <dbReference type="EMBL" id="KRG84227.1"/>
    </source>
</evidence>
<comment type="similarity">
    <text evidence="5">Belongs to the bacterial glucokinase family.</text>
</comment>
<keyword evidence="2" id="KW-0547">Nucleotide-binding</keyword>
<dbReference type="PANTHER" id="PTHR47690">
    <property type="entry name" value="GLUCOKINASE"/>
    <property type="match status" value="1"/>
</dbReference>
<dbReference type="Gene3D" id="3.30.420.40">
    <property type="match status" value="1"/>
</dbReference>
<dbReference type="CDD" id="cd24008">
    <property type="entry name" value="ASKHA_NBD_GLK"/>
    <property type="match status" value="1"/>
</dbReference>
<comment type="caution">
    <text evidence="6">The sequence shown here is derived from an EMBL/GenBank/DDBJ whole genome shotgun (WGS) entry which is preliminary data.</text>
</comment>
<evidence type="ECO:0000256" key="3">
    <source>
        <dbReference type="ARBA" id="ARBA00022777"/>
    </source>
</evidence>
<accession>A0A0R0E341</accession>
<keyword evidence="1 6" id="KW-0808">Transferase</keyword>
<dbReference type="NCBIfam" id="NF009073">
    <property type="entry name" value="PRK12408.1"/>
    <property type="match status" value="1"/>
</dbReference>
<dbReference type="RefSeq" id="WP_057641157.1">
    <property type="nucleotide sequence ID" value="NZ_LDJP01000057.1"/>
</dbReference>
<dbReference type="GO" id="GO:0005524">
    <property type="term" value="F:ATP binding"/>
    <property type="evidence" value="ECO:0007669"/>
    <property type="project" value="UniProtKB-KW"/>
</dbReference>
<evidence type="ECO:0000256" key="4">
    <source>
        <dbReference type="ARBA" id="ARBA00022840"/>
    </source>
</evidence>
<proteinExistence type="inferred from homology"/>
<evidence type="ECO:0000256" key="1">
    <source>
        <dbReference type="ARBA" id="ARBA00022679"/>
    </source>
</evidence>
<keyword evidence="4" id="KW-0067">ATP-binding</keyword>
<dbReference type="AlphaFoldDB" id="A0A0R0E341"/>
<evidence type="ECO:0000313" key="7">
    <source>
        <dbReference type="Proteomes" id="UP000050940"/>
    </source>
</evidence>
<gene>
    <name evidence="6" type="ORF">ABB34_09900</name>
</gene>
<dbReference type="InterPro" id="IPR003836">
    <property type="entry name" value="Glucokinase"/>
</dbReference>
<organism evidence="6 7">
    <name type="scientific">Stenotrophomonas daejeonensis</name>
    <dbReference type="NCBI Taxonomy" id="659018"/>
    <lineage>
        <taxon>Bacteria</taxon>
        <taxon>Pseudomonadati</taxon>
        <taxon>Pseudomonadota</taxon>
        <taxon>Gammaproteobacteria</taxon>
        <taxon>Lysobacterales</taxon>
        <taxon>Lysobacteraceae</taxon>
        <taxon>Stenotrophomonas</taxon>
    </lineage>
</organism>